<feature type="region of interest" description="Disordered" evidence="1">
    <location>
        <begin position="1"/>
        <end position="28"/>
    </location>
</feature>
<dbReference type="EMBL" id="JAULSU010000006">
    <property type="protein sequence ID" value="KAK0614141.1"/>
    <property type="molecule type" value="Genomic_DNA"/>
</dbReference>
<feature type="compositionally biased region" description="Polar residues" evidence="1">
    <location>
        <begin position="1"/>
        <end position="20"/>
    </location>
</feature>
<evidence type="ECO:0000313" key="2">
    <source>
        <dbReference type="EMBL" id="KAK0614141.1"/>
    </source>
</evidence>
<feature type="region of interest" description="Disordered" evidence="1">
    <location>
        <begin position="66"/>
        <end position="124"/>
    </location>
</feature>
<organism evidence="2 3">
    <name type="scientific">Immersiella caudata</name>
    <dbReference type="NCBI Taxonomy" id="314043"/>
    <lineage>
        <taxon>Eukaryota</taxon>
        <taxon>Fungi</taxon>
        <taxon>Dikarya</taxon>
        <taxon>Ascomycota</taxon>
        <taxon>Pezizomycotina</taxon>
        <taxon>Sordariomycetes</taxon>
        <taxon>Sordariomycetidae</taxon>
        <taxon>Sordariales</taxon>
        <taxon>Lasiosphaeriaceae</taxon>
        <taxon>Immersiella</taxon>
    </lineage>
</organism>
<comment type="caution">
    <text evidence="2">The sequence shown here is derived from an EMBL/GenBank/DDBJ whole genome shotgun (WGS) entry which is preliminary data.</text>
</comment>
<protein>
    <submittedName>
        <fullName evidence="2">Uncharacterized protein</fullName>
    </submittedName>
</protein>
<feature type="compositionally biased region" description="Polar residues" evidence="1">
    <location>
        <begin position="73"/>
        <end position="83"/>
    </location>
</feature>
<evidence type="ECO:0000256" key="1">
    <source>
        <dbReference type="SAM" id="MobiDB-lite"/>
    </source>
</evidence>
<accession>A0AA39WEW4</accession>
<name>A0AA39WEW4_9PEZI</name>
<reference evidence="2" key="1">
    <citation type="submission" date="2023-06" db="EMBL/GenBank/DDBJ databases">
        <title>Genome-scale phylogeny and comparative genomics of the fungal order Sordariales.</title>
        <authorList>
            <consortium name="Lawrence Berkeley National Laboratory"/>
            <person name="Hensen N."/>
            <person name="Bonometti L."/>
            <person name="Westerberg I."/>
            <person name="Brannstrom I.O."/>
            <person name="Guillou S."/>
            <person name="Cros-Aarteil S."/>
            <person name="Calhoun S."/>
            <person name="Haridas S."/>
            <person name="Kuo A."/>
            <person name="Mondo S."/>
            <person name="Pangilinan J."/>
            <person name="Riley R."/>
            <person name="Labutti K."/>
            <person name="Andreopoulos B."/>
            <person name="Lipzen A."/>
            <person name="Chen C."/>
            <person name="Yanf M."/>
            <person name="Daum C."/>
            <person name="Ng V."/>
            <person name="Clum A."/>
            <person name="Steindorff A."/>
            <person name="Ohm R."/>
            <person name="Martin F."/>
            <person name="Silar P."/>
            <person name="Natvig D."/>
            <person name="Lalanne C."/>
            <person name="Gautier V."/>
            <person name="Ament-Velasquez S.L."/>
            <person name="Kruys A."/>
            <person name="Hutchinson M.I."/>
            <person name="Powell A.J."/>
            <person name="Barry K."/>
            <person name="Miller A.N."/>
            <person name="Grigoriev I.V."/>
            <person name="Debuchy R."/>
            <person name="Gladieux P."/>
            <person name="Thoren M.H."/>
            <person name="Johannesson H."/>
        </authorList>
    </citation>
    <scope>NUCLEOTIDE SEQUENCE</scope>
    <source>
        <strain evidence="2">CBS 606.72</strain>
    </source>
</reference>
<sequence>MDHVTNTRPTAHNPRPTCSSDVRAEEASARPTRIRYTWSCIMFAAPPARADKTAEPSLRGTCVMGQARRPRTSHLSAQRSAPATTRRTRRDHSVCCHGKGPFSVKRRTSTATPNDSARPQAGPGQLRVLHRARRTLADRAQKSWADDTAESRCDETGAWFCACVPLRASNSGQRLPIAVLVFVPERQSPRSAVCPTPSGPLLPASSHACRLVSPGLSFRRPSQSCPCLSTTRRSPRCRSATAPAGGIWLTFHVSLALSRVRHLSSPQDRRQPLRFLFFFCFFFSFRVAAGKANIPRHPIFRNQADYERGVCVTVGARTDTTVLGPHWAPSALLCSPDIPCSSIQQRML</sequence>
<evidence type="ECO:0000313" key="3">
    <source>
        <dbReference type="Proteomes" id="UP001175000"/>
    </source>
</evidence>
<dbReference type="AlphaFoldDB" id="A0AA39WEW4"/>
<gene>
    <name evidence="2" type="ORF">B0T14DRAFT_297680</name>
</gene>
<keyword evidence="3" id="KW-1185">Reference proteome</keyword>
<dbReference type="Proteomes" id="UP001175000">
    <property type="component" value="Unassembled WGS sequence"/>
</dbReference>
<proteinExistence type="predicted"/>